<feature type="compositionally biased region" description="Pro residues" evidence="1">
    <location>
        <begin position="244"/>
        <end position="259"/>
    </location>
</feature>
<dbReference type="AlphaFoldDB" id="A0A328YRX4"/>
<feature type="region of interest" description="Disordered" evidence="1">
    <location>
        <begin position="241"/>
        <end position="273"/>
    </location>
</feature>
<feature type="region of interest" description="Disordered" evidence="1">
    <location>
        <begin position="40"/>
        <end position="64"/>
    </location>
</feature>
<feature type="compositionally biased region" description="Low complexity" evidence="1">
    <location>
        <begin position="188"/>
        <end position="203"/>
    </location>
</feature>
<reference evidence="2 3" key="1">
    <citation type="submission" date="2018-06" db="EMBL/GenBank/DDBJ databases">
        <title>Genomic Encyclopedia of Archaeal and Bacterial Type Strains, Phase II (KMG-II): from individual species to whole genera.</title>
        <authorList>
            <person name="Goeker M."/>
        </authorList>
    </citation>
    <scope>NUCLEOTIDE SEQUENCE [LARGE SCALE GENOMIC DNA]</scope>
    <source>
        <strain evidence="2 3">CFPB 3232</strain>
    </source>
</reference>
<dbReference type="InterPro" id="IPR021455">
    <property type="entry name" value="DUF3106"/>
</dbReference>
<sequence length="273" mass="28898">MPAAVLAFALLGALAFGGWQAWKQVDMAPGTPLPAEALASKHTARGPEVRLPAPDPDGAGTGPGWNELTTAQKQALHPLRERWALMSEAQKRHWITLAATFPTLSPQEQEKLRARITEWASLSGQQRSQARLNYALTNKLAVDDKRAQWEAYLALSEEEKKQLAARAAPKPTGAATAVRPVPPRKLARVPAATAAAPNRANAPKIPTPPAHTVQALPVLVPAQPAAPAVPAVVETLPVAAPSAVPTPLPPLTEPQPAPAQPEARSNEPLHPPQ</sequence>
<name>A0A328YRX4_9BURK</name>
<gene>
    <name evidence="2" type="ORF">AX018_104511</name>
</gene>
<organism evidence="2 3">
    <name type="scientific">Paracidovorax anthurii</name>
    <dbReference type="NCBI Taxonomy" id="78229"/>
    <lineage>
        <taxon>Bacteria</taxon>
        <taxon>Pseudomonadati</taxon>
        <taxon>Pseudomonadota</taxon>
        <taxon>Betaproteobacteria</taxon>
        <taxon>Burkholderiales</taxon>
        <taxon>Comamonadaceae</taxon>
        <taxon>Paracidovorax</taxon>
    </lineage>
</organism>
<feature type="compositionally biased region" description="Low complexity" evidence="1">
    <location>
        <begin position="165"/>
        <end position="177"/>
    </location>
</feature>
<accession>A0A328YRX4</accession>
<feature type="region of interest" description="Disordered" evidence="1">
    <location>
        <begin position="165"/>
        <end position="209"/>
    </location>
</feature>
<dbReference type="Proteomes" id="UP000248856">
    <property type="component" value="Unassembled WGS sequence"/>
</dbReference>
<comment type="caution">
    <text evidence="2">The sequence shown here is derived from an EMBL/GenBank/DDBJ whole genome shotgun (WGS) entry which is preliminary data.</text>
</comment>
<dbReference type="EMBL" id="QLTA01000045">
    <property type="protein sequence ID" value="RAR76589.1"/>
    <property type="molecule type" value="Genomic_DNA"/>
</dbReference>
<evidence type="ECO:0000313" key="2">
    <source>
        <dbReference type="EMBL" id="RAR76589.1"/>
    </source>
</evidence>
<evidence type="ECO:0000313" key="3">
    <source>
        <dbReference type="Proteomes" id="UP000248856"/>
    </source>
</evidence>
<evidence type="ECO:0000256" key="1">
    <source>
        <dbReference type="SAM" id="MobiDB-lite"/>
    </source>
</evidence>
<dbReference type="Pfam" id="PF11304">
    <property type="entry name" value="DUF3106"/>
    <property type="match status" value="1"/>
</dbReference>
<keyword evidence="3" id="KW-1185">Reference proteome</keyword>
<proteinExistence type="predicted"/>
<protein>
    <submittedName>
        <fullName evidence="2">Uncharacterized protein DUF3106</fullName>
    </submittedName>
</protein>